<dbReference type="Pfam" id="PF03703">
    <property type="entry name" value="bPH_2"/>
    <property type="match status" value="1"/>
</dbReference>
<proteinExistence type="predicted"/>
<dbReference type="EMBL" id="JBHLUK010000002">
    <property type="protein sequence ID" value="MFC0422676.1"/>
    <property type="molecule type" value="Genomic_DNA"/>
</dbReference>
<comment type="caution">
    <text evidence="3">The sequence shown here is derived from an EMBL/GenBank/DDBJ whole genome shotgun (WGS) entry which is preliminary data.</text>
</comment>
<dbReference type="PANTHER" id="PTHR34473">
    <property type="entry name" value="UPF0699 TRANSMEMBRANE PROTEIN YDBS"/>
    <property type="match status" value="1"/>
</dbReference>
<organism evidence="3 4">
    <name type="scientific">Lactiplantibacillus plajomi</name>
    <dbReference type="NCBI Taxonomy" id="1457217"/>
    <lineage>
        <taxon>Bacteria</taxon>
        <taxon>Bacillati</taxon>
        <taxon>Bacillota</taxon>
        <taxon>Bacilli</taxon>
        <taxon>Lactobacillales</taxon>
        <taxon>Lactobacillaceae</taxon>
        <taxon>Lactiplantibacillus</taxon>
    </lineage>
</organism>
<evidence type="ECO:0000259" key="2">
    <source>
        <dbReference type="Pfam" id="PF03703"/>
    </source>
</evidence>
<keyword evidence="1" id="KW-1133">Transmembrane helix</keyword>
<feature type="domain" description="YdbS-like PH" evidence="2">
    <location>
        <begin position="68"/>
        <end position="144"/>
    </location>
</feature>
<dbReference type="PANTHER" id="PTHR34473:SF2">
    <property type="entry name" value="UPF0699 TRANSMEMBRANE PROTEIN YDBT"/>
    <property type="match status" value="1"/>
</dbReference>
<feature type="transmembrane region" description="Helical" evidence="1">
    <location>
        <begin position="12"/>
        <end position="35"/>
    </location>
</feature>
<dbReference type="Proteomes" id="UP001589855">
    <property type="component" value="Unassembled WGS sequence"/>
</dbReference>
<evidence type="ECO:0000313" key="3">
    <source>
        <dbReference type="EMBL" id="MFC0422676.1"/>
    </source>
</evidence>
<dbReference type="InterPro" id="IPR005182">
    <property type="entry name" value="YdbS-like_PH"/>
</dbReference>
<keyword evidence="1" id="KW-0472">Membrane</keyword>
<name>A0ABV6JZN1_9LACO</name>
<keyword evidence="1" id="KW-0812">Transmembrane</keyword>
<protein>
    <submittedName>
        <fullName evidence="3">PH domain-containing protein</fullName>
    </submittedName>
</protein>
<reference evidence="3 4" key="1">
    <citation type="submission" date="2024-09" db="EMBL/GenBank/DDBJ databases">
        <authorList>
            <person name="Sun Q."/>
            <person name="Mori K."/>
        </authorList>
    </citation>
    <scope>NUCLEOTIDE SEQUENCE [LARGE SCALE GENOMIC DNA]</scope>
    <source>
        <strain evidence="3 4">TBRC 4575</strain>
    </source>
</reference>
<evidence type="ECO:0000313" key="4">
    <source>
        <dbReference type="Proteomes" id="UP001589855"/>
    </source>
</evidence>
<keyword evidence="4" id="KW-1185">Reference proteome</keyword>
<dbReference type="RefSeq" id="WP_137643846.1">
    <property type="nucleotide sequence ID" value="NZ_BAABRM010000001.1"/>
</dbReference>
<evidence type="ECO:0000256" key="1">
    <source>
        <dbReference type="SAM" id="Phobius"/>
    </source>
</evidence>
<accession>A0ABV6JZN1</accession>
<feature type="transmembrane region" description="Helical" evidence="1">
    <location>
        <begin position="41"/>
        <end position="64"/>
    </location>
</feature>
<gene>
    <name evidence="3" type="ORF">ACFFGS_00570</name>
</gene>
<sequence length="155" mass="17470">MQTEQLPSQIKAVWTYSALISGGVGLLISVALWLTHVYLNWWFWLPLAAVGLSLLDVIVELAVIPYRYAFSRYRITETAVYVRTGVFFKHEIAVPINRIQNVTLAAGPLLQFKQLREVAVDTAATRYSINGVTVPVAERLRDQILQLAREARDDA</sequence>